<evidence type="ECO:0000313" key="3">
    <source>
        <dbReference type="EMBL" id="KAG2108660.1"/>
    </source>
</evidence>
<dbReference type="InterPro" id="IPR008266">
    <property type="entry name" value="Tyr_kinase_AS"/>
</dbReference>
<dbReference type="Pfam" id="PF07714">
    <property type="entry name" value="PK_Tyr_Ser-Thr"/>
    <property type="match status" value="1"/>
</dbReference>
<evidence type="ECO:0000313" key="4">
    <source>
        <dbReference type="Proteomes" id="UP000823399"/>
    </source>
</evidence>
<dbReference type="GO" id="GO:0005524">
    <property type="term" value="F:ATP binding"/>
    <property type="evidence" value="ECO:0007669"/>
    <property type="project" value="InterPro"/>
</dbReference>
<dbReference type="Proteomes" id="UP000823399">
    <property type="component" value="Unassembled WGS sequence"/>
</dbReference>
<dbReference type="GO" id="GO:0004674">
    <property type="term" value="F:protein serine/threonine kinase activity"/>
    <property type="evidence" value="ECO:0007669"/>
    <property type="project" value="TreeGrafter"/>
</dbReference>
<comment type="caution">
    <text evidence="3">The sequence shown here is derived from an EMBL/GenBank/DDBJ whole genome shotgun (WGS) entry which is preliminary data.</text>
</comment>
<dbReference type="SUPFAM" id="SSF56112">
    <property type="entry name" value="Protein kinase-like (PK-like)"/>
    <property type="match status" value="1"/>
</dbReference>
<keyword evidence="3" id="KW-0808">Transferase</keyword>
<dbReference type="PANTHER" id="PTHR44329:SF214">
    <property type="entry name" value="PROTEIN KINASE DOMAIN-CONTAINING PROTEIN"/>
    <property type="match status" value="1"/>
</dbReference>
<evidence type="ECO:0000259" key="2">
    <source>
        <dbReference type="PROSITE" id="PS50011"/>
    </source>
</evidence>
<dbReference type="Gene3D" id="1.10.510.10">
    <property type="entry name" value="Transferase(Phosphotransferase) domain 1"/>
    <property type="match status" value="1"/>
</dbReference>
<gene>
    <name evidence="3" type="ORF">F5147DRAFT_635689</name>
</gene>
<dbReference type="RefSeq" id="XP_041293030.1">
    <property type="nucleotide sequence ID" value="XM_041432897.1"/>
</dbReference>
<feature type="domain" description="Protein kinase" evidence="2">
    <location>
        <begin position="48"/>
        <end position="317"/>
    </location>
</feature>
<dbReference type="PROSITE" id="PS50011">
    <property type="entry name" value="PROTEIN_KINASE_DOM"/>
    <property type="match status" value="1"/>
</dbReference>
<dbReference type="InterPro" id="IPR011009">
    <property type="entry name" value="Kinase-like_dom_sf"/>
</dbReference>
<dbReference type="OrthoDB" id="346907at2759"/>
<protein>
    <submittedName>
        <fullName evidence="3">Kinase-like domain-containing protein</fullName>
    </submittedName>
</protein>
<organism evidence="3 4">
    <name type="scientific">Suillus discolor</name>
    <dbReference type="NCBI Taxonomy" id="1912936"/>
    <lineage>
        <taxon>Eukaryota</taxon>
        <taxon>Fungi</taxon>
        <taxon>Dikarya</taxon>
        <taxon>Basidiomycota</taxon>
        <taxon>Agaricomycotina</taxon>
        <taxon>Agaricomycetes</taxon>
        <taxon>Agaricomycetidae</taxon>
        <taxon>Boletales</taxon>
        <taxon>Suillineae</taxon>
        <taxon>Suillaceae</taxon>
        <taxon>Suillus</taxon>
    </lineage>
</organism>
<feature type="compositionally biased region" description="Polar residues" evidence="1">
    <location>
        <begin position="10"/>
        <end position="21"/>
    </location>
</feature>
<evidence type="ECO:0000256" key="1">
    <source>
        <dbReference type="SAM" id="MobiDB-lite"/>
    </source>
</evidence>
<sequence>MSGTDDRNSTETGATVESNTTSRDHAPSPKQTQAPSHPLQDLTDDLQGRSRYPITSGGFGDIWKCDLVKPDMTVQVAVKTIRAFESDDEVLMRKNSRRVRRELNVWGRLKHHSILPLWGVATDFGPYPAMICPWAEHGALTGYLERQESSLSSHDKFSLLNDIVLGLQYLHSKSVVHGDLTGSNVLIYGNGRACLADFGLSTIILEFVGTSYFTSSIRGNVRWVAAELCEVSEDDELSLSTECDIYSFGSITLQVLSCKVPYHNVKKDIAVLGQVIKGIKPQPPKESQIAPGHWEFMQRCWSPRASRPSVAEIVTFIACERQSVSS</sequence>
<reference evidence="3" key="1">
    <citation type="journal article" date="2020" name="New Phytol.">
        <title>Comparative genomics reveals dynamic genome evolution in host specialist ectomycorrhizal fungi.</title>
        <authorList>
            <person name="Lofgren L.A."/>
            <person name="Nguyen N.H."/>
            <person name="Vilgalys R."/>
            <person name="Ruytinx J."/>
            <person name="Liao H.L."/>
            <person name="Branco S."/>
            <person name="Kuo A."/>
            <person name="LaButti K."/>
            <person name="Lipzen A."/>
            <person name="Andreopoulos W."/>
            <person name="Pangilinan J."/>
            <person name="Riley R."/>
            <person name="Hundley H."/>
            <person name="Na H."/>
            <person name="Barry K."/>
            <person name="Grigoriev I.V."/>
            <person name="Stajich J.E."/>
            <person name="Kennedy P.G."/>
        </authorList>
    </citation>
    <scope>NUCLEOTIDE SEQUENCE</scope>
    <source>
        <strain evidence="3">FC423</strain>
    </source>
</reference>
<dbReference type="InterPro" id="IPR001245">
    <property type="entry name" value="Ser-Thr/Tyr_kinase_cat_dom"/>
</dbReference>
<feature type="region of interest" description="Disordered" evidence="1">
    <location>
        <begin position="1"/>
        <end position="47"/>
    </location>
</feature>
<dbReference type="GeneID" id="64695156"/>
<dbReference type="PANTHER" id="PTHR44329">
    <property type="entry name" value="SERINE/THREONINE-PROTEIN KINASE TNNI3K-RELATED"/>
    <property type="match status" value="1"/>
</dbReference>
<keyword evidence="4" id="KW-1185">Reference proteome</keyword>
<dbReference type="PROSITE" id="PS00109">
    <property type="entry name" value="PROTEIN_KINASE_TYR"/>
    <property type="match status" value="1"/>
</dbReference>
<dbReference type="InterPro" id="IPR051681">
    <property type="entry name" value="Ser/Thr_Kinases-Pseudokinases"/>
</dbReference>
<proteinExistence type="predicted"/>
<dbReference type="AlphaFoldDB" id="A0A9P7F6P7"/>
<keyword evidence="3" id="KW-0418">Kinase</keyword>
<dbReference type="EMBL" id="JABBWM010000026">
    <property type="protein sequence ID" value="KAG2108660.1"/>
    <property type="molecule type" value="Genomic_DNA"/>
</dbReference>
<dbReference type="InterPro" id="IPR000719">
    <property type="entry name" value="Prot_kinase_dom"/>
</dbReference>
<accession>A0A9P7F6P7</accession>
<name>A0A9P7F6P7_9AGAM</name>